<accession>A0A323UD69</accession>
<protein>
    <submittedName>
        <fullName evidence="3">Uncharacterized protein</fullName>
    </submittedName>
</protein>
<feature type="compositionally biased region" description="Polar residues" evidence="1">
    <location>
        <begin position="72"/>
        <end position="97"/>
    </location>
</feature>
<proteinExistence type="predicted"/>
<dbReference type="AlphaFoldDB" id="A0A323UD69"/>
<feature type="chain" id="PRO_5016352314" evidence="2">
    <location>
        <begin position="25"/>
        <end position="103"/>
    </location>
</feature>
<sequence>MTSRLTRLTGVAAAALLATTMAAAAQSQTDSRGNAMGSQNVGNGAPHTGTMAPGNKMAPGTTTGMGGKRMNAPNQQAPSANQGDVGTRGTTNTTGAPSGSVGR</sequence>
<feature type="region of interest" description="Disordered" evidence="1">
    <location>
        <begin position="22"/>
        <end position="103"/>
    </location>
</feature>
<feature type="compositionally biased region" description="Polar residues" evidence="1">
    <location>
        <begin position="26"/>
        <end position="42"/>
    </location>
</feature>
<evidence type="ECO:0000256" key="1">
    <source>
        <dbReference type="SAM" id="MobiDB-lite"/>
    </source>
</evidence>
<dbReference type="RefSeq" id="WP_110786449.1">
    <property type="nucleotide sequence ID" value="NZ_QKQS01000023.1"/>
</dbReference>
<feature type="signal peptide" evidence="2">
    <location>
        <begin position="1"/>
        <end position="24"/>
    </location>
</feature>
<dbReference type="EMBL" id="QKQS01000023">
    <property type="protein sequence ID" value="PZA10341.1"/>
    <property type="molecule type" value="Genomic_DNA"/>
</dbReference>
<evidence type="ECO:0000313" key="3">
    <source>
        <dbReference type="EMBL" id="PZA10341.1"/>
    </source>
</evidence>
<evidence type="ECO:0000313" key="4">
    <source>
        <dbReference type="Proteomes" id="UP000248134"/>
    </source>
</evidence>
<organism evidence="3 4">
    <name type="scientific">Rhodopseudomonas palustris</name>
    <dbReference type="NCBI Taxonomy" id="1076"/>
    <lineage>
        <taxon>Bacteria</taxon>
        <taxon>Pseudomonadati</taxon>
        <taxon>Pseudomonadota</taxon>
        <taxon>Alphaproteobacteria</taxon>
        <taxon>Hyphomicrobiales</taxon>
        <taxon>Nitrobacteraceae</taxon>
        <taxon>Rhodopseudomonas</taxon>
    </lineage>
</organism>
<evidence type="ECO:0000256" key="2">
    <source>
        <dbReference type="SAM" id="SignalP"/>
    </source>
</evidence>
<dbReference type="OrthoDB" id="8141556at2"/>
<keyword evidence="2" id="KW-0732">Signal</keyword>
<dbReference type="Proteomes" id="UP000248134">
    <property type="component" value="Unassembled WGS sequence"/>
</dbReference>
<reference evidence="3 4" key="1">
    <citation type="submission" date="2018-06" db="EMBL/GenBank/DDBJ databases">
        <title>Draft Whole-Genome Sequence of the purple photosynthetic bacterium Rhodospeudomonas palustris XCP.</title>
        <authorList>
            <person name="Rayyan A."/>
            <person name="Meyer T.E."/>
            <person name="Kyndt J.A."/>
        </authorList>
    </citation>
    <scope>NUCLEOTIDE SEQUENCE [LARGE SCALE GENOMIC DNA]</scope>
    <source>
        <strain evidence="3 4">XCP</strain>
    </source>
</reference>
<comment type="caution">
    <text evidence="3">The sequence shown here is derived from an EMBL/GenBank/DDBJ whole genome shotgun (WGS) entry which is preliminary data.</text>
</comment>
<name>A0A323UD69_RHOPL</name>
<gene>
    <name evidence="3" type="ORF">DNX69_13245</name>
</gene>